<protein>
    <submittedName>
        <fullName evidence="2">Uncharacterized protein</fullName>
    </submittedName>
</protein>
<name>A0A1H2NHP1_9ACTN</name>
<keyword evidence="1" id="KW-1133">Transmembrane helix</keyword>
<feature type="transmembrane region" description="Helical" evidence="1">
    <location>
        <begin position="65"/>
        <end position="87"/>
    </location>
</feature>
<accession>A0A1H2NHP1</accession>
<dbReference type="Proteomes" id="UP000198825">
    <property type="component" value="Chromosome I"/>
</dbReference>
<dbReference type="OrthoDB" id="9858341at2"/>
<organism evidence="2 3">
    <name type="scientific">Microlunatus sagamiharensis</name>
    <dbReference type="NCBI Taxonomy" id="546874"/>
    <lineage>
        <taxon>Bacteria</taxon>
        <taxon>Bacillati</taxon>
        <taxon>Actinomycetota</taxon>
        <taxon>Actinomycetes</taxon>
        <taxon>Propionibacteriales</taxon>
        <taxon>Propionibacteriaceae</taxon>
        <taxon>Microlunatus</taxon>
    </lineage>
</organism>
<keyword evidence="3" id="KW-1185">Reference proteome</keyword>
<dbReference type="STRING" id="546874.SAMN04488544_4083"/>
<reference evidence="3" key="1">
    <citation type="submission" date="2016-10" db="EMBL/GenBank/DDBJ databases">
        <authorList>
            <person name="Varghese N."/>
            <person name="Submissions S."/>
        </authorList>
    </citation>
    <scope>NUCLEOTIDE SEQUENCE [LARGE SCALE GENOMIC DNA]</scope>
    <source>
        <strain evidence="3">DSM 21743</strain>
    </source>
</reference>
<evidence type="ECO:0000313" key="2">
    <source>
        <dbReference type="EMBL" id="SDV05017.1"/>
    </source>
</evidence>
<dbReference type="AlphaFoldDB" id="A0A1H2NHP1"/>
<feature type="transmembrane region" description="Helical" evidence="1">
    <location>
        <begin position="141"/>
        <end position="161"/>
    </location>
</feature>
<evidence type="ECO:0000313" key="3">
    <source>
        <dbReference type="Proteomes" id="UP000198825"/>
    </source>
</evidence>
<gene>
    <name evidence="2" type="ORF">SAMN04488544_4083</name>
</gene>
<feature type="transmembrane region" description="Helical" evidence="1">
    <location>
        <begin position="30"/>
        <end position="53"/>
    </location>
</feature>
<keyword evidence="1" id="KW-0812">Transmembrane</keyword>
<keyword evidence="1" id="KW-0472">Membrane</keyword>
<proteinExistence type="predicted"/>
<sequence length="188" mass="19745">MAQAGGGRGGAGRATTELEAQVAGAQRRSLFVSLGTLLSTAALVLGLLALSAAYTGASDTTSVPWIVTLMAAAAAMGLLCVVQLRLWNLSWRRWLEGVATERVERISWVLHVVSYAVVVVGILAGIAASHDVGFAGGVSNWATLALVPLIAAQVLGAVNFVRRDGPPGTIPTHLRRLFARIERARHED</sequence>
<dbReference type="EMBL" id="LT629799">
    <property type="protein sequence ID" value="SDV05017.1"/>
    <property type="molecule type" value="Genomic_DNA"/>
</dbReference>
<evidence type="ECO:0000256" key="1">
    <source>
        <dbReference type="SAM" id="Phobius"/>
    </source>
</evidence>
<feature type="transmembrane region" description="Helical" evidence="1">
    <location>
        <begin position="108"/>
        <end position="129"/>
    </location>
</feature>
<dbReference type="RefSeq" id="WP_091078849.1">
    <property type="nucleotide sequence ID" value="NZ_LT629799.1"/>
</dbReference>